<evidence type="ECO:0000313" key="1">
    <source>
        <dbReference type="EMBL" id="GGI78563.1"/>
    </source>
</evidence>
<organism evidence="1 2">
    <name type="scientific">Pseudarthrobacter scleromae</name>
    <dbReference type="NCBI Taxonomy" id="158897"/>
    <lineage>
        <taxon>Bacteria</taxon>
        <taxon>Bacillati</taxon>
        <taxon>Actinomycetota</taxon>
        <taxon>Actinomycetes</taxon>
        <taxon>Micrococcales</taxon>
        <taxon>Micrococcaceae</taxon>
        <taxon>Pseudarthrobacter</taxon>
    </lineage>
</organism>
<dbReference type="EMBL" id="BMKV01000002">
    <property type="protein sequence ID" value="GGI78563.1"/>
    <property type="molecule type" value="Genomic_DNA"/>
</dbReference>
<keyword evidence="2" id="KW-1185">Reference proteome</keyword>
<evidence type="ECO:0000313" key="2">
    <source>
        <dbReference type="Proteomes" id="UP000658754"/>
    </source>
</evidence>
<proteinExistence type="predicted"/>
<name>A0ABQ2CH41_9MICC</name>
<sequence length="114" mass="12183">MVAGQHLVQGALLSVLLPLQELHNIVRRACDGRTPLRLVHHHAAFNLQARGPDNGPDGCGGKHIQGLAQAVRPAHQIEEEAVLGAAVRMPCLIRRGGSCRSGLGRTMARALPHM</sequence>
<gene>
    <name evidence="1" type="ORF">GCM10007175_14800</name>
</gene>
<reference evidence="2" key="1">
    <citation type="journal article" date="2019" name="Int. J. Syst. Evol. Microbiol.">
        <title>The Global Catalogue of Microorganisms (GCM) 10K type strain sequencing project: providing services to taxonomists for standard genome sequencing and annotation.</title>
        <authorList>
            <consortium name="The Broad Institute Genomics Platform"/>
            <consortium name="The Broad Institute Genome Sequencing Center for Infectious Disease"/>
            <person name="Wu L."/>
            <person name="Ma J."/>
        </authorList>
    </citation>
    <scope>NUCLEOTIDE SEQUENCE [LARGE SCALE GENOMIC DNA]</scope>
    <source>
        <strain evidence="2">CGMCC 1.3601</strain>
    </source>
</reference>
<protein>
    <submittedName>
        <fullName evidence="1">Uncharacterized protein</fullName>
    </submittedName>
</protein>
<accession>A0ABQ2CH41</accession>
<dbReference type="Proteomes" id="UP000658754">
    <property type="component" value="Unassembled WGS sequence"/>
</dbReference>
<comment type="caution">
    <text evidence="1">The sequence shown here is derived from an EMBL/GenBank/DDBJ whole genome shotgun (WGS) entry which is preliminary data.</text>
</comment>